<dbReference type="PANTHER" id="PTHR33198:SF20">
    <property type="entry name" value="RETROTRANSPOSON GAG DOMAIN-CONTAINING PROTEIN"/>
    <property type="match status" value="1"/>
</dbReference>
<name>A0A9J6F6G1_RHIMP</name>
<dbReference type="VEuPathDB" id="VectorBase:LOC119180969"/>
<organism evidence="2 3">
    <name type="scientific">Rhipicephalus microplus</name>
    <name type="common">Cattle tick</name>
    <name type="synonym">Boophilus microplus</name>
    <dbReference type="NCBI Taxonomy" id="6941"/>
    <lineage>
        <taxon>Eukaryota</taxon>
        <taxon>Metazoa</taxon>
        <taxon>Ecdysozoa</taxon>
        <taxon>Arthropoda</taxon>
        <taxon>Chelicerata</taxon>
        <taxon>Arachnida</taxon>
        <taxon>Acari</taxon>
        <taxon>Parasitiformes</taxon>
        <taxon>Ixodida</taxon>
        <taxon>Ixodoidea</taxon>
        <taxon>Ixodidae</taxon>
        <taxon>Rhipicephalinae</taxon>
        <taxon>Rhipicephalus</taxon>
        <taxon>Boophilus</taxon>
    </lineage>
</organism>
<evidence type="ECO:0000313" key="2">
    <source>
        <dbReference type="EMBL" id="KAH8042650.1"/>
    </source>
</evidence>
<evidence type="ECO:0000313" key="3">
    <source>
        <dbReference type="Proteomes" id="UP000821866"/>
    </source>
</evidence>
<gene>
    <name evidence="2" type="ORF">HPB51_025153</name>
</gene>
<sequence length="265" mass="29914">MAFAGIAPPDPFLPTPGRLVQPWFRWHDMFKVYLLASGASEFSPERRKALLLHSLGPEGQRIFNNMSISQAAKKTEEEGTEATPDVYDSVVTALAKHFDATCKLVGERHRFHRRIQFPGESIQEYVTALTELAARCSFMSQEESLRDQFVAGVSSHRIRERLLLEGSSLSFKGICFRESNQGGSSANERIFRLCVSQYLRSLAQKAVHRCSHRIYCRVLALSVKAIRQLHRGTTPPSRQRSPSNSQQHANSSYCFRCGSKEHRAS</sequence>
<dbReference type="PANTHER" id="PTHR33198">
    <property type="entry name" value="ANK_REP_REGION DOMAIN-CONTAINING PROTEIN-RELATED"/>
    <property type="match status" value="1"/>
</dbReference>
<dbReference type="Proteomes" id="UP000821866">
    <property type="component" value="Chromosome 1"/>
</dbReference>
<comment type="caution">
    <text evidence="2">The sequence shown here is derived from an EMBL/GenBank/DDBJ whole genome shotgun (WGS) entry which is preliminary data.</text>
</comment>
<proteinExistence type="predicted"/>
<evidence type="ECO:0008006" key="4">
    <source>
        <dbReference type="Google" id="ProtNLM"/>
    </source>
</evidence>
<keyword evidence="3" id="KW-1185">Reference proteome</keyword>
<reference evidence="2" key="1">
    <citation type="journal article" date="2020" name="Cell">
        <title>Large-Scale Comparative Analyses of Tick Genomes Elucidate Their Genetic Diversity and Vector Capacities.</title>
        <authorList>
            <consortium name="Tick Genome and Microbiome Consortium (TIGMIC)"/>
            <person name="Jia N."/>
            <person name="Wang J."/>
            <person name="Shi W."/>
            <person name="Du L."/>
            <person name="Sun Y."/>
            <person name="Zhan W."/>
            <person name="Jiang J.F."/>
            <person name="Wang Q."/>
            <person name="Zhang B."/>
            <person name="Ji P."/>
            <person name="Bell-Sakyi L."/>
            <person name="Cui X.M."/>
            <person name="Yuan T.T."/>
            <person name="Jiang B.G."/>
            <person name="Yang W.F."/>
            <person name="Lam T.T."/>
            <person name="Chang Q.C."/>
            <person name="Ding S.J."/>
            <person name="Wang X.J."/>
            <person name="Zhu J.G."/>
            <person name="Ruan X.D."/>
            <person name="Zhao L."/>
            <person name="Wei J.T."/>
            <person name="Ye R.Z."/>
            <person name="Que T.C."/>
            <person name="Du C.H."/>
            <person name="Zhou Y.H."/>
            <person name="Cheng J.X."/>
            <person name="Dai P.F."/>
            <person name="Guo W.B."/>
            <person name="Han X.H."/>
            <person name="Huang E.J."/>
            <person name="Li L.F."/>
            <person name="Wei W."/>
            <person name="Gao Y.C."/>
            <person name="Liu J.Z."/>
            <person name="Shao H.Z."/>
            <person name="Wang X."/>
            <person name="Wang C.C."/>
            <person name="Yang T.C."/>
            <person name="Huo Q.B."/>
            <person name="Li W."/>
            <person name="Chen H.Y."/>
            <person name="Chen S.E."/>
            <person name="Zhou L.G."/>
            <person name="Ni X.B."/>
            <person name="Tian J.H."/>
            <person name="Sheng Y."/>
            <person name="Liu T."/>
            <person name="Pan Y.S."/>
            <person name="Xia L.Y."/>
            <person name="Li J."/>
            <person name="Zhao F."/>
            <person name="Cao W.C."/>
        </authorList>
    </citation>
    <scope>NUCLEOTIDE SEQUENCE</scope>
    <source>
        <strain evidence="2">Rmic-2018</strain>
    </source>
</reference>
<feature type="region of interest" description="Disordered" evidence="1">
    <location>
        <begin position="230"/>
        <end position="251"/>
    </location>
</feature>
<feature type="compositionally biased region" description="Low complexity" evidence="1">
    <location>
        <begin position="235"/>
        <end position="247"/>
    </location>
</feature>
<evidence type="ECO:0000256" key="1">
    <source>
        <dbReference type="SAM" id="MobiDB-lite"/>
    </source>
</evidence>
<dbReference type="EMBL" id="JABSTU010000001">
    <property type="protein sequence ID" value="KAH8042650.1"/>
    <property type="molecule type" value="Genomic_DNA"/>
</dbReference>
<dbReference type="AlphaFoldDB" id="A0A9J6F6G1"/>
<accession>A0A9J6F6G1</accession>
<protein>
    <recommendedName>
        <fullName evidence="4">Tick transposon</fullName>
    </recommendedName>
</protein>
<reference evidence="2" key="2">
    <citation type="submission" date="2021-09" db="EMBL/GenBank/DDBJ databases">
        <authorList>
            <person name="Jia N."/>
            <person name="Wang J."/>
            <person name="Shi W."/>
            <person name="Du L."/>
            <person name="Sun Y."/>
            <person name="Zhan W."/>
            <person name="Jiang J."/>
            <person name="Wang Q."/>
            <person name="Zhang B."/>
            <person name="Ji P."/>
            <person name="Sakyi L.B."/>
            <person name="Cui X."/>
            <person name="Yuan T."/>
            <person name="Jiang B."/>
            <person name="Yang W."/>
            <person name="Lam T.T.-Y."/>
            <person name="Chang Q."/>
            <person name="Ding S."/>
            <person name="Wang X."/>
            <person name="Zhu J."/>
            <person name="Ruan X."/>
            <person name="Zhao L."/>
            <person name="Wei J."/>
            <person name="Que T."/>
            <person name="Du C."/>
            <person name="Cheng J."/>
            <person name="Dai P."/>
            <person name="Han X."/>
            <person name="Huang E."/>
            <person name="Gao Y."/>
            <person name="Liu J."/>
            <person name="Shao H."/>
            <person name="Ye R."/>
            <person name="Li L."/>
            <person name="Wei W."/>
            <person name="Wang X."/>
            <person name="Wang C."/>
            <person name="Huo Q."/>
            <person name="Li W."/>
            <person name="Guo W."/>
            <person name="Chen H."/>
            <person name="Chen S."/>
            <person name="Zhou L."/>
            <person name="Zhou L."/>
            <person name="Ni X."/>
            <person name="Tian J."/>
            <person name="Zhou Y."/>
            <person name="Sheng Y."/>
            <person name="Liu T."/>
            <person name="Pan Y."/>
            <person name="Xia L."/>
            <person name="Li J."/>
            <person name="Zhao F."/>
            <person name="Cao W."/>
        </authorList>
    </citation>
    <scope>NUCLEOTIDE SEQUENCE</scope>
    <source>
        <strain evidence="2">Rmic-2018</strain>
        <tissue evidence="2">Larvae</tissue>
    </source>
</reference>